<sequence>CEKIDDIEKIVVFDPESKNYKFKNDILNAYCPDKNCDSDELKLGSAFIGLLKNFKNIDNGNLEDDKLAQYATLWFSYKIKENTKIEIAKNTMYDILTQNEWFSEHKSKNYKFKNDILNAYCPDKNCDSDELKLGSAFIGLLKNFKNIDNGNLEDDKLAQYATLWFSYKIKENTKIEIAKNTMYDILTQNEWFSEHSESIDDKKDMMNFNFIHLKNLYELLKGICDTINKCSDSPNTEECIKS</sequence>
<evidence type="ECO:0000313" key="1">
    <source>
        <dbReference type="EMBL" id="SCL86041.1"/>
    </source>
</evidence>
<dbReference type="Pfam" id="PF06022">
    <property type="entry name" value="Cir_Bir_Yir"/>
    <property type="match status" value="2"/>
</dbReference>
<dbReference type="InterPro" id="IPR006477">
    <property type="entry name" value="Yir_bir_cir"/>
</dbReference>
<name>A0A1D3L8B0_PLACU</name>
<evidence type="ECO:0000313" key="2">
    <source>
        <dbReference type="Proteomes" id="UP000195489"/>
    </source>
</evidence>
<protein>
    <submittedName>
        <fullName evidence="1">Plasmodium variant antigen protein Cir/Yir/Bir, putative</fullName>
    </submittedName>
</protein>
<feature type="non-terminal residue" evidence="1">
    <location>
        <position position="1"/>
    </location>
</feature>
<proteinExistence type="predicted"/>
<dbReference type="AlphaFoldDB" id="A0A1D3L8B0"/>
<accession>A0A1D3L8B0</accession>
<reference evidence="1 2" key="1">
    <citation type="submission" date="2016-08" db="EMBL/GenBank/DDBJ databases">
        <authorList>
            <consortium name="Pathogen Informatics"/>
        </authorList>
    </citation>
    <scope>NUCLEOTIDE SEQUENCE [LARGE SCALE GENOMIC DNA]</scope>
    <source>
        <strain evidence="1 2">CB</strain>
    </source>
</reference>
<organism evidence="1 2">
    <name type="scientific">Plasmodium chabaudi chabaudi</name>
    <dbReference type="NCBI Taxonomy" id="31271"/>
    <lineage>
        <taxon>Eukaryota</taxon>
        <taxon>Sar</taxon>
        <taxon>Alveolata</taxon>
        <taxon>Apicomplexa</taxon>
        <taxon>Aconoidasida</taxon>
        <taxon>Haemosporida</taxon>
        <taxon>Plasmodiidae</taxon>
        <taxon>Plasmodium</taxon>
        <taxon>Plasmodium (Vinckeia)</taxon>
    </lineage>
</organism>
<feature type="non-terminal residue" evidence="1">
    <location>
        <position position="242"/>
    </location>
</feature>
<dbReference type="Proteomes" id="UP000195489">
    <property type="component" value="Unassembled WGS sequence"/>
</dbReference>
<dbReference type="EMBL" id="FMIM01000160">
    <property type="protein sequence ID" value="SCL86041.1"/>
    <property type="molecule type" value="Genomic_DNA"/>
</dbReference>
<gene>
    <name evidence="1" type="ORF">PCHCB_000510300</name>
</gene>